<reference evidence="3 4" key="1">
    <citation type="submission" date="2020-07" db="EMBL/GenBank/DDBJ databases">
        <title>Genomic Encyclopedia of Type Strains, Phase IV (KMG-V): Genome sequencing to study the core and pangenomes of soil and plant-associated prokaryotes.</title>
        <authorList>
            <person name="Whitman W."/>
        </authorList>
    </citation>
    <scope>NUCLEOTIDE SEQUENCE [LARGE SCALE GENOMIC DNA]</scope>
    <source>
        <strain evidence="3 4">X4EP2</strain>
    </source>
</reference>
<dbReference type="AlphaFoldDB" id="A0A7Y9PF19"/>
<dbReference type="PANTHER" id="PTHR23028">
    <property type="entry name" value="ACETYLTRANSFERASE"/>
    <property type="match status" value="1"/>
</dbReference>
<keyword evidence="1" id="KW-1133">Transmembrane helix</keyword>
<dbReference type="EMBL" id="JACCCW010000001">
    <property type="protein sequence ID" value="NYF78728.1"/>
    <property type="molecule type" value="Genomic_DNA"/>
</dbReference>
<dbReference type="GO" id="GO:0016020">
    <property type="term" value="C:membrane"/>
    <property type="evidence" value="ECO:0007669"/>
    <property type="project" value="TreeGrafter"/>
</dbReference>
<feature type="transmembrane region" description="Helical" evidence="1">
    <location>
        <begin position="100"/>
        <end position="121"/>
    </location>
</feature>
<dbReference type="Proteomes" id="UP000589520">
    <property type="component" value="Unassembled WGS sequence"/>
</dbReference>
<dbReference type="PANTHER" id="PTHR23028:SF53">
    <property type="entry name" value="ACYL_TRANSF_3 DOMAIN-CONTAINING PROTEIN"/>
    <property type="match status" value="1"/>
</dbReference>
<keyword evidence="1" id="KW-0472">Membrane</keyword>
<dbReference type="InterPro" id="IPR050879">
    <property type="entry name" value="Acyltransferase_3"/>
</dbReference>
<accession>A0A7Y9PF19</accession>
<dbReference type="Pfam" id="PF01757">
    <property type="entry name" value="Acyl_transf_3"/>
    <property type="match status" value="1"/>
</dbReference>
<comment type="caution">
    <text evidence="3">The sequence shown here is derived from an EMBL/GenBank/DDBJ whole genome shotgun (WGS) entry which is preliminary data.</text>
</comment>
<evidence type="ECO:0000313" key="4">
    <source>
        <dbReference type="Proteomes" id="UP000589520"/>
    </source>
</evidence>
<feature type="transmembrane region" description="Helical" evidence="1">
    <location>
        <begin position="238"/>
        <end position="256"/>
    </location>
</feature>
<proteinExistence type="predicted"/>
<dbReference type="GO" id="GO:0016747">
    <property type="term" value="F:acyltransferase activity, transferring groups other than amino-acyl groups"/>
    <property type="evidence" value="ECO:0007669"/>
    <property type="project" value="InterPro"/>
</dbReference>
<organism evidence="3 4">
    <name type="scientific">Granulicella arctica</name>
    <dbReference type="NCBI Taxonomy" id="940613"/>
    <lineage>
        <taxon>Bacteria</taxon>
        <taxon>Pseudomonadati</taxon>
        <taxon>Acidobacteriota</taxon>
        <taxon>Terriglobia</taxon>
        <taxon>Terriglobales</taxon>
        <taxon>Acidobacteriaceae</taxon>
        <taxon>Granulicella</taxon>
    </lineage>
</organism>
<dbReference type="InterPro" id="IPR002656">
    <property type="entry name" value="Acyl_transf_3_dom"/>
</dbReference>
<gene>
    <name evidence="3" type="ORF">HDF17_001015</name>
</gene>
<protein>
    <submittedName>
        <fullName evidence="3">Peptidoglycan/LPS O-acetylase OafA/YrhL</fullName>
    </submittedName>
</protein>
<name>A0A7Y9PF19_9BACT</name>
<feature type="transmembrane region" description="Helical" evidence="1">
    <location>
        <begin position="268"/>
        <end position="286"/>
    </location>
</feature>
<feature type="domain" description="Acyltransferase 3" evidence="2">
    <location>
        <begin position="30"/>
        <end position="387"/>
    </location>
</feature>
<dbReference type="GO" id="GO:0000271">
    <property type="term" value="P:polysaccharide biosynthetic process"/>
    <property type="evidence" value="ECO:0007669"/>
    <property type="project" value="TreeGrafter"/>
</dbReference>
<evidence type="ECO:0000256" key="1">
    <source>
        <dbReference type="SAM" id="Phobius"/>
    </source>
</evidence>
<evidence type="ECO:0000313" key="3">
    <source>
        <dbReference type="EMBL" id="NYF78728.1"/>
    </source>
</evidence>
<feature type="transmembrane region" description="Helical" evidence="1">
    <location>
        <begin position="298"/>
        <end position="316"/>
    </location>
</feature>
<evidence type="ECO:0000259" key="2">
    <source>
        <dbReference type="Pfam" id="PF01757"/>
    </source>
</evidence>
<keyword evidence="1" id="KW-0812">Transmembrane</keyword>
<feature type="transmembrane region" description="Helical" evidence="1">
    <location>
        <begin position="167"/>
        <end position="187"/>
    </location>
</feature>
<dbReference type="RefSeq" id="WP_179488404.1">
    <property type="nucleotide sequence ID" value="NZ_JACCCW010000001.1"/>
</dbReference>
<feature type="transmembrane region" description="Helical" evidence="1">
    <location>
        <begin position="199"/>
        <end position="218"/>
    </location>
</feature>
<feature type="transmembrane region" description="Helical" evidence="1">
    <location>
        <begin position="57"/>
        <end position="79"/>
    </location>
</feature>
<sequence length="411" mass="47600">MRSKYSGHVGMFMTTEKPPVAANARSAYYVALDGLRALAVIMVFFQHYGAGRAFVFGWGWTGVDIFFVLSGFLITGILYDSQHRPHRYRDFYIRRTLRIFPLYYAVWIAILLLTPVAQWQWSWRWALWPMYVGNYARFLFLHIPGNPYRFDWITFGPVVNAWFGGPMHLYIGHFWSLCVEEQFYLIWPFVVYQVRRRETLMKICIGVIFVLPLVRWLLSVVLPAPLLHMELFYRSLPTRIDALLIGGLIALCLRGPEQVLVRRIRRPLLAVSAALFVGLYLVSIKLLRLPLEGSASNWIGILGFTLIDAFAAALILECIHPGSLLGRIMSFKPLRALGIVSYGFYVYHDLLHDFYSYFANRYFPKHAYPVTLFVAFSCTVILSTISYRVLERPMLRLKDRFTGQVHTAPRV</sequence>
<feature type="transmembrane region" description="Helical" evidence="1">
    <location>
        <begin position="328"/>
        <end position="347"/>
    </location>
</feature>
<feature type="transmembrane region" description="Helical" evidence="1">
    <location>
        <begin position="367"/>
        <end position="390"/>
    </location>
</feature>
<feature type="transmembrane region" description="Helical" evidence="1">
    <location>
        <begin position="27"/>
        <end position="45"/>
    </location>
</feature>
<keyword evidence="4" id="KW-1185">Reference proteome</keyword>